<accession>A0A0G0YTJ4</accession>
<dbReference type="NCBIfam" id="TIGR02436">
    <property type="entry name" value="four helix bundle protein"/>
    <property type="match status" value="1"/>
</dbReference>
<keyword evidence="1" id="KW-0689">Ribosomal protein</keyword>
<evidence type="ECO:0000313" key="2">
    <source>
        <dbReference type="Proteomes" id="UP000034493"/>
    </source>
</evidence>
<sequence>MNNKGYFRFEKLEVWKDAREFVSLVYRITANFPSKERFGLVDQIRRAAVSIALNIAEGSTKGSDADFRRFLKMAQGSINEVVTGFYISLDQRFISQKAFDQVYDFSLKLNARLNALIKSLSR</sequence>
<organism evidence="1 2">
    <name type="scientific">Candidatus Curtissbacteria bacterium GW2011_GWA2_41_24</name>
    <dbReference type="NCBI Taxonomy" id="1618411"/>
    <lineage>
        <taxon>Bacteria</taxon>
        <taxon>Candidatus Curtissiibacteriota</taxon>
    </lineage>
</organism>
<dbReference type="PANTHER" id="PTHR38471">
    <property type="entry name" value="FOUR HELIX BUNDLE PROTEIN"/>
    <property type="match status" value="1"/>
</dbReference>
<evidence type="ECO:0000313" key="1">
    <source>
        <dbReference type="EMBL" id="KKS03748.1"/>
    </source>
</evidence>
<dbReference type="InterPro" id="IPR036583">
    <property type="entry name" value="23S_rRNA_IVS_sf"/>
</dbReference>
<dbReference type="EMBL" id="LCBC01000016">
    <property type="protein sequence ID" value="KKS03748.1"/>
    <property type="molecule type" value="Genomic_DNA"/>
</dbReference>
<dbReference type="Gene3D" id="1.20.1440.60">
    <property type="entry name" value="23S rRNA-intervening sequence"/>
    <property type="match status" value="1"/>
</dbReference>
<keyword evidence="1" id="KW-0687">Ribonucleoprotein</keyword>
<dbReference type="Proteomes" id="UP000034493">
    <property type="component" value="Unassembled WGS sequence"/>
</dbReference>
<dbReference type="InterPro" id="IPR012657">
    <property type="entry name" value="23S_rRNA-intervening_sequence"/>
</dbReference>
<dbReference type="SUPFAM" id="SSF158446">
    <property type="entry name" value="IVS-encoded protein-like"/>
    <property type="match status" value="1"/>
</dbReference>
<dbReference type="PANTHER" id="PTHR38471:SF2">
    <property type="entry name" value="FOUR HELIX BUNDLE PROTEIN"/>
    <property type="match status" value="1"/>
</dbReference>
<dbReference type="AlphaFoldDB" id="A0A0G0YTJ4"/>
<dbReference type="Pfam" id="PF05635">
    <property type="entry name" value="23S_rRNA_IVP"/>
    <property type="match status" value="1"/>
</dbReference>
<comment type="caution">
    <text evidence="1">The sequence shown here is derived from an EMBL/GenBank/DDBJ whole genome shotgun (WGS) entry which is preliminary data.</text>
</comment>
<name>A0A0G0YTJ4_9BACT</name>
<reference evidence="1 2" key="1">
    <citation type="journal article" date="2015" name="Nature">
        <title>rRNA introns, odd ribosomes, and small enigmatic genomes across a large radiation of phyla.</title>
        <authorList>
            <person name="Brown C.T."/>
            <person name="Hug L.A."/>
            <person name="Thomas B.C."/>
            <person name="Sharon I."/>
            <person name="Castelle C.J."/>
            <person name="Singh A."/>
            <person name="Wilkins M.J."/>
            <person name="Williams K.H."/>
            <person name="Banfield J.F."/>
        </authorList>
    </citation>
    <scope>NUCLEOTIDE SEQUENCE [LARGE SCALE GENOMIC DNA]</scope>
</reference>
<protein>
    <submittedName>
        <fullName evidence="1">S23 ribosomal protein</fullName>
    </submittedName>
</protein>
<gene>
    <name evidence="1" type="ORF">UU56_C0016G0012</name>
</gene>
<dbReference type="GO" id="GO:0005840">
    <property type="term" value="C:ribosome"/>
    <property type="evidence" value="ECO:0007669"/>
    <property type="project" value="UniProtKB-KW"/>
</dbReference>
<dbReference type="CDD" id="cd16377">
    <property type="entry name" value="23S_rRNA_IVP_like"/>
    <property type="match status" value="1"/>
</dbReference>
<proteinExistence type="predicted"/>